<feature type="domain" description="F5/8 type C" evidence="1">
    <location>
        <begin position="1"/>
        <end position="101"/>
    </location>
</feature>
<proteinExistence type="predicted"/>
<keyword evidence="3" id="KW-1185">Reference proteome</keyword>
<dbReference type="AlphaFoldDB" id="A0A8B6DGR6"/>
<dbReference type="Pfam" id="PF22633">
    <property type="entry name" value="F5_F8_type_C_2"/>
    <property type="match status" value="1"/>
</dbReference>
<sequence length="182" mass="20268">QSWLTVDLQNVYDISVIDIYGRTDCCPEQLANFDVDIIMPACTCNRWNSLDEGDVFHCHYQATASKRITIMCPPNTREKFVRIKRKVMEGLTSCEVEVHGDPINSVIESDLSRTAYACEHIGYGYVGPVIGTYVANSGVHCTVTCFTNTACSAAEYDKKTNVCTLKGDCTNGTHNKDVFFIQ</sequence>
<comment type="caution">
    <text evidence="2">The sequence shown here is derived from an EMBL/GenBank/DDBJ whole genome shotgun (WGS) entry which is preliminary data.</text>
</comment>
<evidence type="ECO:0000313" key="2">
    <source>
        <dbReference type="EMBL" id="VDI19869.1"/>
    </source>
</evidence>
<dbReference type="Gene3D" id="2.60.120.260">
    <property type="entry name" value="Galactose-binding domain-like"/>
    <property type="match status" value="1"/>
</dbReference>
<dbReference type="PANTHER" id="PTHR45713:SF6">
    <property type="entry name" value="F5_8 TYPE C DOMAIN-CONTAINING PROTEIN"/>
    <property type="match status" value="1"/>
</dbReference>
<accession>A0A8B6DGR6</accession>
<dbReference type="InterPro" id="IPR000421">
    <property type="entry name" value="FA58C"/>
</dbReference>
<dbReference type="SUPFAM" id="SSF49785">
    <property type="entry name" value="Galactose-binding domain-like"/>
    <property type="match status" value="1"/>
</dbReference>
<dbReference type="PANTHER" id="PTHR45713">
    <property type="entry name" value="FTP DOMAIN-CONTAINING PROTEIN"/>
    <property type="match status" value="1"/>
</dbReference>
<name>A0A8B6DGR6_MYTGA</name>
<dbReference type="PROSITE" id="PS50022">
    <property type="entry name" value="FA58C_3"/>
    <property type="match status" value="1"/>
</dbReference>
<dbReference type="Proteomes" id="UP000596742">
    <property type="component" value="Unassembled WGS sequence"/>
</dbReference>
<dbReference type="Pfam" id="PF00024">
    <property type="entry name" value="PAN_1"/>
    <property type="match status" value="1"/>
</dbReference>
<dbReference type="InterPro" id="IPR051941">
    <property type="entry name" value="BG_Antigen-Binding_Lectin"/>
</dbReference>
<dbReference type="EMBL" id="UYJE01003505">
    <property type="protein sequence ID" value="VDI19869.1"/>
    <property type="molecule type" value="Genomic_DNA"/>
</dbReference>
<protein>
    <recommendedName>
        <fullName evidence="1">F5/8 type C domain-containing protein</fullName>
    </recommendedName>
</protein>
<evidence type="ECO:0000313" key="3">
    <source>
        <dbReference type="Proteomes" id="UP000596742"/>
    </source>
</evidence>
<reference evidence="2" key="1">
    <citation type="submission" date="2018-11" db="EMBL/GenBank/DDBJ databases">
        <authorList>
            <person name="Alioto T."/>
            <person name="Alioto T."/>
        </authorList>
    </citation>
    <scope>NUCLEOTIDE SEQUENCE</scope>
</reference>
<organism evidence="2 3">
    <name type="scientific">Mytilus galloprovincialis</name>
    <name type="common">Mediterranean mussel</name>
    <dbReference type="NCBI Taxonomy" id="29158"/>
    <lineage>
        <taxon>Eukaryota</taxon>
        <taxon>Metazoa</taxon>
        <taxon>Spiralia</taxon>
        <taxon>Lophotrochozoa</taxon>
        <taxon>Mollusca</taxon>
        <taxon>Bivalvia</taxon>
        <taxon>Autobranchia</taxon>
        <taxon>Pteriomorphia</taxon>
        <taxon>Mytilida</taxon>
        <taxon>Mytiloidea</taxon>
        <taxon>Mytilidae</taxon>
        <taxon>Mytilinae</taxon>
        <taxon>Mytilus</taxon>
    </lineage>
</organism>
<feature type="non-terminal residue" evidence="2">
    <location>
        <position position="182"/>
    </location>
</feature>
<evidence type="ECO:0000259" key="1">
    <source>
        <dbReference type="PROSITE" id="PS50022"/>
    </source>
</evidence>
<dbReference type="OrthoDB" id="6159618at2759"/>
<dbReference type="InterPro" id="IPR003609">
    <property type="entry name" value="Pan_app"/>
</dbReference>
<dbReference type="InterPro" id="IPR008979">
    <property type="entry name" value="Galactose-bd-like_sf"/>
</dbReference>
<gene>
    <name evidence="2" type="ORF">MGAL_10B032420</name>
</gene>